<keyword evidence="2" id="KW-0547">Nucleotide-binding</keyword>
<dbReference type="EMBL" id="JAGDFL010000363">
    <property type="protein sequence ID" value="KAG7391166.1"/>
    <property type="molecule type" value="Genomic_DNA"/>
</dbReference>
<dbReference type="PROSITE" id="PS50297">
    <property type="entry name" value="ANK_REP_REGION"/>
    <property type="match status" value="3"/>
</dbReference>
<dbReference type="InterPro" id="IPR020859">
    <property type="entry name" value="ROC"/>
</dbReference>
<dbReference type="Proteomes" id="UP000693981">
    <property type="component" value="Unassembled WGS sequence"/>
</dbReference>
<dbReference type="GO" id="GO:0000166">
    <property type="term" value="F:nucleotide binding"/>
    <property type="evidence" value="ECO:0007669"/>
    <property type="project" value="UniProtKB-KW"/>
</dbReference>
<dbReference type="PROSITE" id="PS50088">
    <property type="entry name" value="ANK_REPEAT"/>
    <property type="match status" value="3"/>
</dbReference>
<feature type="domain" description="Roc" evidence="5">
    <location>
        <begin position="253"/>
        <end position="467"/>
    </location>
</feature>
<keyword evidence="1" id="KW-0677">Repeat</keyword>
<evidence type="ECO:0000256" key="1">
    <source>
        <dbReference type="ARBA" id="ARBA00022737"/>
    </source>
</evidence>
<dbReference type="SMART" id="SM00248">
    <property type="entry name" value="ANK"/>
    <property type="match status" value="4"/>
</dbReference>
<keyword evidence="3 4" id="KW-0040">ANK repeat</keyword>
<organism evidence="6 7">
    <name type="scientific">Phytophthora boehmeriae</name>
    <dbReference type="NCBI Taxonomy" id="109152"/>
    <lineage>
        <taxon>Eukaryota</taxon>
        <taxon>Sar</taxon>
        <taxon>Stramenopiles</taxon>
        <taxon>Oomycota</taxon>
        <taxon>Peronosporomycetes</taxon>
        <taxon>Peronosporales</taxon>
        <taxon>Peronosporaceae</taxon>
        <taxon>Phytophthora</taxon>
    </lineage>
</organism>
<evidence type="ECO:0000256" key="3">
    <source>
        <dbReference type="ARBA" id="ARBA00023043"/>
    </source>
</evidence>
<dbReference type="Pfam" id="PF08477">
    <property type="entry name" value="Roc"/>
    <property type="match status" value="1"/>
</dbReference>
<feature type="repeat" description="ANK" evidence="4">
    <location>
        <begin position="126"/>
        <end position="158"/>
    </location>
</feature>
<evidence type="ECO:0000313" key="6">
    <source>
        <dbReference type="EMBL" id="KAG7391166.1"/>
    </source>
</evidence>
<dbReference type="PANTHER" id="PTHR24161:SF85">
    <property type="entry name" value="PALMITOYLTRANSFERASE HIP14"/>
    <property type="match status" value="1"/>
</dbReference>
<dbReference type="InterPro" id="IPR002110">
    <property type="entry name" value="Ankyrin_rpt"/>
</dbReference>
<keyword evidence="7" id="KW-1185">Reference proteome</keyword>
<dbReference type="AlphaFoldDB" id="A0A8T1WCS1"/>
<sequence>MDVETKELPASLQAVVEQVAERRRQWLEVEGISVPQVLVDQGVKRILEYLEDEHITSDTGAAIALHYAARNGNINLASLLLERGADVAAQNNDGGTALHQAAYNGHVEVISLLLERGADVAAQDNDGLTALHRAVTSGSIEVVSLLLGRGANANALTKEGHNPLSHMILVKHDDPGDGYIAVVRLLCSLEPNLDLSPLIQSSSLAIQQLGMLACAQYWQVRQKNKLRLLKVPSEVVAGGEDAVKTYLTELEKTATGIYRRKVCVVGPSTWGKTSLIKSITSKEISLEKEDNRTVGIDLFSMKFEQTSGDKEGVDQHYVTFWDFAGQDIYQLAHALFFSERTLYLLCIDMEKYTEHLGAGPDSDSIRIFFEKNVLHWIHIILIRQPKARFKLIGTKRDKVSEDALRRVQRNVKLRLDSFLEDADPLVKIEHAIEVGDEFDQDLLMTNATSAESLQQARKSIEKTIHDQSDLSFQMPESYSAVLQYIVDIRQSVAKATPKERVQKLVVKRFDFYDGLLKDVECLENSSKLCTKILQTLHRLGDILWWDQEGDYQEWIILDPAIMLDLVRDVVNHTHEGDKYAKLCRDGRLEHALLMSFEWWEALDTEVVAMFKRLLKKFCLAYPINNVEVEIADLIVPTYWKTKEKTTNAKISLGKQGSVLKQHSINQSVSAKWKYSLPVEISEAIYLNFAVQCYDREDVTRDVGPTFLENYVDGKLACGIYFASGSRCDTITIEVFASTNGIVWTEMSYWVIAMEQVLLDYPGLAKPDHRRIERYVVSRDNKEHPVNDFMANETNLDEGRLRETNHWLPPDFEWFLQSAWKTPGKLAELRRVHQLIVLKRLIVNRDKRRLPAVWTLLYQEKSSTIELRIHSDLSGKCFHDPLKIRVPGSFETFVADHKEFFQVRFFEY</sequence>
<feature type="repeat" description="ANK" evidence="4">
    <location>
        <begin position="93"/>
        <end position="125"/>
    </location>
</feature>
<proteinExistence type="predicted"/>
<dbReference type="PROSITE" id="PS51424">
    <property type="entry name" value="ROC"/>
    <property type="match status" value="1"/>
</dbReference>
<accession>A0A8T1WCS1</accession>
<comment type="caution">
    <text evidence="6">The sequence shown here is derived from an EMBL/GenBank/DDBJ whole genome shotgun (WGS) entry which is preliminary data.</text>
</comment>
<evidence type="ECO:0000259" key="5">
    <source>
        <dbReference type="PROSITE" id="PS51424"/>
    </source>
</evidence>
<dbReference type="Pfam" id="PF12796">
    <property type="entry name" value="Ank_2"/>
    <property type="match status" value="1"/>
</dbReference>
<evidence type="ECO:0000256" key="2">
    <source>
        <dbReference type="ARBA" id="ARBA00022741"/>
    </source>
</evidence>
<protein>
    <recommendedName>
        <fullName evidence="5">Roc domain-containing protein</fullName>
    </recommendedName>
</protein>
<dbReference type="Pfam" id="PF00023">
    <property type="entry name" value="Ank"/>
    <property type="match status" value="1"/>
</dbReference>
<name>A0A8T1WCS1_9STRA</name>
<gene>
    <name evidence="6" type="ORF">PHYBOEH_006773</name>
</gene>
<evidence type="ECO:0000313" key="7">
    <source>
        <dbReference type="Proteomes" id="UP000693981"/>
    </source>
</evidence>
<feature type="repeat" description="ANK" evidence="4">
    <location>
        <begin position="60"/>
        <end position="92"/>
    </location>
</feature>
<dbReference type="PANTHER" id="PTHR24161">
    <property type="entry name" value="ANK_REP_REGION DOMAIN-CONTAINING PROTEIN-RELATED"/>
    <property type="match status" value="1"/>
</dbReference>
<reference evidence="6" key="1">
    <citation type="submission" date="2021-02" db="EMBL/GenBank/DDBJ databases">
        <authorList>
            <person name="Palmer J.M."/>
        </authorList>
    </citation>
    <scope>NUCLEOTIDE SEQUENCE</scope>
    <source>
        <strain evidence="6">SCRP23</strain>
    </source>
</reference>
<evidence type="ECO:0000256" key="4">
    <source>
        <dbReference type="PROSITE-ProRule" id="PRU00023"/>
    </source>
</evidence>
<dbReference type="OrthoDB" id="93327at2759"/>